<evidence type="ECO:0000313" key="2">
    <source>
        <dbReference type="EMBL" id="CAI9109794.1"/>
    </source>
</evidence>
<dbReference type="Gene3D" id="6.20.50.20">
    <property type="match status" value="1"/>
</dbReference>
<feature type="compositionally biased region" description="Basic residues" evidence="1">
    <location>
        <begin position="320"/>
        <end position="329"/>
    </location>
</feature>
<dbReference type="EMBL" id="OX459123">
    <property type="protein sequence ID" value="CAI9109794.1"/>
    <property type="molecule type" value="Genomic_DNA"/>
</dbReference>
<dbReference type="GO" id="GO:0006396">
    <property type="term" value="P:RNA processing"/>
    <property type="evidence" value="ECO:0007669"/>
    <property type="project" value="InterPro"/>
</dbReference>
<dbReference type="Pfam" id="PF04032">
    <property type="entry name" value="Rpr2"/>
    <property type="match status" value="1"/>
</dbReference>
<dbReference type="PANTHER" id="PTHR36072:SF2">
    <property type="entry name" value="OS01G0531000 PROTEIN"/>
    <property type="match status" value="1"/>
</dbReference>
<organism evidence="2 3">
    <name type="scientific">Oldenlandia corymbosa var. corymbosa</name>
    <dbReference type="NCBI Taxonomy" id="529605"/>
    <lineage>
        <taxon>Eukaryota</taxon>
        <taxon>Viridiplantae</taxon>
        <taxon>Streptophyta</taxon>
        <taxon>Embryophyta</taxon>
        <taxon>Tracheophyta</taxon>
        <taxon>Spermatophyta</taxon>
        <taxon>Magnoliopsida</taxon>
        <taxon>eudicotyledons</taxon>
        <taxon>Gunneridae</taxon>
        <taxon>Pentapetalae</taxon>
        <taxon>asterids</taxon>
        <taxon>lamiids</taxon>
        <taxon>Gentianales</taxon>
        <taxon>Rubiaceae</taxon>
        <taxon>Rubioideae</taxon>
        <taxon>Spermacoceae</taxon>
        <taxon>Hedyotis-Oldenlandia complex</taxon>
        <taxon>Oldenlandia</taxon>
    </lineage>
</organism>
<dbReference type="Proteomes" id="UP001161247">
    <property type="component" value="Chromosome 6"/>
</dbReference>
<reference evidence="2" key="1">
    <citation type="submission" date="2023-03" db="EMBL/GenBank/DDBJ databases">
        <authorList>
            <person name="Julca I."/>
        </authorList>
    </citation>
    <scope>NUCLEOTIDE SEQUENCE</scope>
</reference>
<evidence type="ECO:0000256" key="1">
    <source>
        <dbReference type="SAM" id="MobiDB-lite"/>
    </source>
</evidence>
<protein>
    <submittedName>
        <fullName evidence="2">OLC1v1009696C1</fullName>
    </submittedName>
</protein>
<sequence>MGKNAVTSREQSTGKKNGGVNIKSMLKIDHLKSLSTWASSEVCIPSLGAFFGQRLATTAEALGVPPDPSLFPCQRCESLLQPGCSCTVRVVKIKAKAKRKNRLCTQNSVVYKCHFCSHENRKRGTPKGHMKKLCPPKPKLQSKSKLTSYAPVKCLEPEVKLISKDDLMSMKDQHPSSAITSSDQADSCPVMSNDDPLSKNGVHPLSVIISNDQAVSCPVMSNDDPVSKIGVDLSSAVTRIDQAVICTAMSKDDQMSKKDEHPSSAILINDRAVSCTDMIKDEMSKKDEHYSPAMTSNDQAAVSCPATPTTKITTLLDSAKKKRNRSKSKKAAEPESSSVAIDAGKSGTTSRKRRRKTWTSLKEIAERNEQNYSLNLANLSIPFHL</sequence>
<keyword evidence="3" id="KW-1185">Reference proteome</keyword>
<proteinExistence type="predicted"/>
<gene>
    <name evidence="2" type="ORF">OLC1_LOCUS17597</name>
</gene>
<name>A0AAV1DPR6_OLDCO</name>
<dbReference type="InterPro" id="IPR007175">
    <property type="entry name" value="Rpr2/Snm1/Rpp21"/>
</dbReference>
<dbReference type="PANTHER" id="PTHR36072">
    <property type="entry name" value="OS01G0541600 PROTEIN"/>
    <property type="match status" value="1"/>
</dbReference>
<evidence type="ECO:0000313" key="3">
    <source>
        <dbReference type="Proteomes" id="UP001161247"/>
    </source>
</evidence>
<feature type="region of interest" description="Disordered" evidence="1">
    <location>
        <begin position="318"/>
        <end position="357"/>
    </location>
</feature>
<dbReference type="AlphaFoldDB" id="A0AAV1DPR6"/>
<accession>A0AAV1DPR6</accession>